<accession>A0AAW1JFM9</accession>
<sequence>MKVADPVNLREHVYNILRSRPVTELIIDDEEYFTLSCGFISGNKGFYTEKGDSVPVDVKFIGKPTFEEKVA</sequence>
<protein>
    <submittedName>
        <fullName evidence="1">Uncharacterized protein</fullName>
    </submittedName>
</protein>
<proteinExistence type="predicted"/>
<name>A0AAW1JFM9_POPJA</name>
<reference evidence="1 2" key="1">
    <citation type="journal article" date="2024" name="BMC Genomics">
        <title>De novo assembly and annotation of Popillia japonica's genome with initial clues to its potential as an invasive pest.</title>
        <authorList>
            <person name="Cucini C."/>
            <person name="Boschi S."/>
            <person name="Funari R."/>
            <person name="Cardaioli E."/>
            <person name="Iannotti N."/>
            <person name="Marturano G."/>
            <person name="Paoli F."/>
            <person name="Bruttini M."/>
            <person name="Carapelli A."/>
            <person name="Frati F."/>
            <person name="Nardi F."/>
        </authorList>
    </citation>
    <scope>NUCLEOTIDE SEQUENCE [LARGE SCALE GENOMIC DNA]</scope>
    <source>
        <strain evidence="1">DMR45628</strain>
    </source>
</reference>
<evidence type="ECO:0000313" key="2">
    <source>
        <dbReference type="Proteomes" id="UP001458880"/>
    </source>
</evidence>
<keyword evidence="2" id="KW-1185">Reference proteome</keyword>
<dbReference type="AlphaFoldDB" id="A0AAW1JFM9"/>
<evidence type="ECO:0000313" key="1">
    <source>
        <dbReference type="EMBL" id="KAK9702189.1"/>
    </source>
</evidence>
<dbReference type="Proteomes" id="UP001458880">
    <property type="component" value="Unassembled WGS sequence"/>
</dbReference>
<gene>
    <name evidence="1" type="ORF">QE152_g30118</name>
</gene>
<organism evidence="1 2">
    <name type="scientific">Popillia japonica</name>
    <name type="common">Japanese beetle</name>
    <dbReference type="NCBI Taxonomy" id="7064"/>
    <lineage>
        <taxon>Eukaryota</taxon>
        <taxon>Metazoa</taxon>
        <taxon>Ecdysozoa</taxon>
        <taxon>Arthropoda</taxon>
        <taxon>Hexapoda</taxon>
        <taxon>Insecta</taxon>
        <taxon>Pterygota</taxon>
        <taxon>Neoptera</taxon>
        <taxon>Endopterygota</taxon>
        <taxon>Coleoptera</taxon>
        <taxon>Polyphaga</taxon>
        <taxon>Scarabaeiformia</taxon>
        <taxon>Scarabaeidae</taxon>
        <taxon>Rutelinae</taxon>
        <taxon>Popillia</taxon>
    </lineage>
</organism>
<comment type="caution">
    <text evidence="1">The sequence shown here is derived from an EMBL/GenBank/DDBJ whole genome shotgun (WGS) entry which is preliminary data.</text>
</comment>
<dbReference type="EMBL" id="JASPKY010000397">
    <property type="protein sequence ID" value="KAK9702189.1"/>
    <property type="molecule type" value="Genomic_DNA"/>
</dbReference>